<name>A0A8F5VMC9_METHU</name>
<gene>
    <name evidence="1" type="ORF">KSK55_09290</name>
</gene>
<proteinExistence type="predicted"/>
<evidence type="ECO:0000313" key="2">
    <source>
        <dbReference type="Proteomes" id="UP000694228"/>
    </source>
</evidence>
<reference evidence="1 2" key="1">
    <citation type="submission" date="2021-06" db="EMBL/GenBank/DDBJ databases">
        <title>Complete genome sequence of the secondary alcohol utilizing methanogen Methanospirillum hungatei strain GP1.</title>
        <authorList>
            <person name="Day L.A."/>
            <person name="Costa K.C."/>
        </authorList>
    </citation>
    <scope>NUCLEOTIDE SEQUENCE [LARGE SCALE GENOMIC DNA]</scope>
    <source>
        <strain evidence="1 2">GP1</strain>
    </source>
</reference>
<evidence type="ECO:0000313" key="1">
    <source>
        <dbReference type="EMBL" id="QXO93573.1"/>
    </source>
</evidence>
<dbReference type="InterPro" id="IPR012431">
    <property type="entry name" value="PDDEXK_10"/>
</dbReference>
<dbReference type="Pfam" id="PF07788">
    <property type="entry name" value="PDDEXK_10"/>
    <property type="match status" value="1"/>
</dbReference>
<protein>
    <submittedName>
        <fullName evidence="1">Uncharacterized protein</fullName>
    </submittedName>
</protein>
<sequence>MKKGEYYSKMTGKKVDGMIMITPFVEDSAREVEKKFNITICDSLPDLADSVKNT</sequence>
<organism evidence="1 2">
    <name type="scientific">Methanospirillum hungatei</name>
    <dbReference type="NCBI Taxonomy" id="2203"/>
    <lineage>
        <taxon>Archaea</taxon>
        <taxon>Methanobacteriati</taxon>
        <taxon>Methanobacteriota</taxon>
        <taxon>Stenosarchaea group</taxon>
        <taxon>Methanomicrobia</taxon>
        <taxon>Methanomicrobiales</taxon>
        <taxon>Methanospirillaceae</taxon>
        <taxon>Methanospirillum</taxon>
    </lineage>
</organism>
<dbReference type="EMBL" id="CP077107">
    <property type="protein sequence ID" value="QXO93573.1"/>
    <property type="molecule type" value="Genomic_DNA"/>
</dbReference>
<accession>A0A8F5VMC9</accession>
<dbReference type="AlphaFoldDB" id="A0A8F5VMC9"/>
<dbReference type="Proteomes" id="UP000694228">
    <property type="component" value="Chromosome"/>
</dbReference>